<dbReference type="Gene3D" id="3.40.50.1010">
    <property type="entry name" value="5'-nuclease"/>
    <property type="match status" value="1"/>
</dbReference>
<dbReference type="InterPro" id="IPR019974">
    <property type="entry name" value="XPG_CS"/>
</dbReference>
<dbReference type="PROSITE" id="PS00841">
    <property type="entry name" value="XPG_1"/>
    <property type="match status" value="1"/>
</dbReference>
<dbReference type="InterPro" id="IPR029060">
    <property type="entry name" value="PIN-like_dom_sf"/>
</dbReference>
<dbReference type="AlphaFoldDB" id="A0AAD4LRA9"/>
<reference evidence="3" key="1">
    <citation type="submission" date="2022-01" db="EMBL/GenBank/DDBJ databases">
        <title>Comparative genomics reveals a dynamic genome evolution in the ectomycorrhizal milk-cap (Lactarius) mushrooms.</title>
        <authorList>
            <consortium name="DOE Joint Genome Institute"/>
            <person name="Lebreton A."/>
            <person name="Tang N."/>
            <person name="Kuo A."/>
            <person name="LaButti K."/>
            <person name="Drula E."/>
            <person name="Barry K."/>
            <person name="Clum A."/>
            <person name="Lipzen A."/>
            <person name="Mousain D."/>
            <person name="Ng V."/>
            <person name="Wang R."/>
            <person name="Wang X."/>
            <person name="Dai Y."/>
            <person name="Henrissat B."/>
            <person name="Grigoriev I.V."/>
            <person name="Guerin-Laguette A."/>
            <person name="Yu F."/>
            <person name="Martin F.M."/>
        </authorList>
    </citation>
    <scope>NUCLEOTIDE SEQUENCE</scope>
    <source>
        <strain evidence="3">QP</strain>
    </source>
</reference>
<protein>
    <submittedName>
        <fullName evidence="3">PIN domain-like protein</fullName>
    </submittedName>
</protein>
<dbReference type="PANTHER" id="PTHR15665">
    <property type="entry name" value="ASTEROID PROTEIN"/>
    <property type="match status" value="1"/>
</dbReference>
<keyword evidence="4" id="KW-1185">Reference proteome</keyword>
<gene>
    <name evidence="3" type="ORF">EDB92DRAFT_1591722</name>
</gene>
<name>A0AAD4LRA9_9AGAM</name>
<evidence type="ECO:0000256" key="2">
    <source>
        <dbReference type="SAM" id="MobiDB-lite"/>
    </source>
</evidence>
<accession>A0AAD4LRA9</accession>
<proteinExistence type="inferred from homology"/>
<dbReference type="EMBL" id="JAKELL010000009">
    <property type="protein sequence ID" value="KAH8996293.1"/>
    <property type="molecule type" value="Genomic_DNA"/>
</dbReference>
<comment type="similarity">
    <text evidence="1">Belongs to the asteroid family.</text>
</comment>
<evidence type="ECO:0000313" key="4">
    <source>
        <dbReference type="Proteomes" id="UP001201163"/>
    </source>
</evidence>
<feature type="compositionally biased region" description="Low complexity" evidence="2">
    <location>
        <begin position="543"/>
        <end position="560"/>
    </location>
</feature>
<dbReference type="PANTHER" id="PTHR15665:SF1">
    <property type="entry name" value="PROTEIN ASTEROID HOMOLOG 1"/>
    <property type="match status" value="1"/>
</dbReference>
<feature type="region of interest" description="Disordered" evidence="2">
    <location>
        <begin position="543"/>
        <end position="564"/>
    </location>
</feature>
<dbReference type="Proteomes" id="UP001201163">
    <property type="component" value="Unassembled WGS sequence"/>
</dbReference>
<comment type="caution">
    <text evidence="3">The sequence shown here is derived from an EMBL/GenBank/DDBJ whole genome shotgun (WGS) entry which is preliminary data.</text>
</comment>
<organism evidence="3 4">
    <name type="scientific">Lactarius akahatsu</name>
    <dbReference type="NCBI Taxonomy" id="416441"/>
    <lineage>
        <taxon>Eukaryota</taxon>
        <taxon>Fungi</taxon>
        <taxon>Dikarya</taxon>
        <taxon>Basidiomycota</taxon>
        <taxon>Agaricomycotina</taxon>
        <taxon>Agaricomycetes</taxon>
        <taxon>Russulales</taxon>
        <taxon>Russulaceae</taxon>
        <taxon>Lactarius</taxon>
    </lineage>
</organism>
<feature type="region of interest" description="Disordered" evidence="2">
    <location>
        <begin position="778"/>
        <end position="800"/>
    </location>
</feature>
<dbReference type="InterPro" id="IPR026832">
    <property type="entry name" value="Asteroid"/>
</dbReference>
<dbReference type="GO" id="GO:0016788">
    <property type="term" value="F:hydrolase activity, acting on ester bonds"/>
    <property type="evidence" value="ECO:0007669"/>
    <property type="project" value="InterPro"/>
</dbReference>
<evidence type="ECO:0000313" key="3">
    <source>
        <dbReference type="EMBL" id="KAH8996293.1"/>
    </source>
</evidence>
<sequence length="822" mass="89710">MGVHGLATYLRENQRKLSTPLVLSQERSKSEATIPLVVDGWSFIYELHNQSRLPWVYGGEPVEFRGLVTQVVRAWISVGLRPNFVFDGPYHRSKFATSTIRVEQSTIQPSLLFFRTSSLSRASPRFLRENSILPPLYYVATLDALRSLGGAVQIYMADDEGDPFAVELAGRLRGYVTGRDSDYVILNVEGYAGYIPMDQMVWSADSQEKEEESKMQDDAGFVVSQRNKAKKQGSDPHAQGIISPDTNDALSLSCVVYTPRALAVHLEIPLSLLPLLSALIGNDFTADRRSTSKLFYERNMTAPQRITRVASVLKSVAAAASGKSPRKARHQITGVVDFVDLAIESLLIRPAAMGPGEREGIVEKTVEAALRYAIPKNQDGDRRLNEPTSSCALHDVESCPLVGCLSRPVSDPSTFTENENGSWERIRSLYISAYRHANFSPGLMDILSTGTAWPELFLENPDLETVVRSLGRPIREWVYALLDDGTGLLGGDIDTGGNGLEESTVNEESDEDEVIDVYSDPDEDMGTVNPLAPLQGALEKLSTGTTIPPSTVTSSVAPTSRRASPGHVIEHTRRGTRHVEEPVSVPTLATLLSARGFDFAKGSEPLPVQLWDEDPRLNAFLRALGSDTPLVKALPPEQLMAAVSLRWIVRRLADRADEAGPSTQRQREKWTIKEGQAFLASFSWPRLPNCSTSVESGDTPLEDRSIQLTAQILATFDAIEMLSQSLLLTSRVPNRTYLFSGKAFHQCLVGNGENIGARIPPGLWDACVGGLDGTFARGKEGSTAKNPKSTGKDGRASANAPAYQRVPGQSIFDVLSGLGGDT</sequence>
<dbReference type="SUPFAM" id="SSF88723">
    <property type="entry name" value="PIN domain-like"/>
    <property type="match status" value="1"/>
</dbReference>
<evidence type="ECO:0000256" key="1">
    <source>
        <dbReference type="ARBA" id="ARBA00007398"/>
    </source>
</evidence>